<dbReference type="GO" id="GO:0005524">
    <property type="term" value="F:ATP binding"/>
    <property type="evidence" value="ECO:0007669"/>
    <property type="project" value="UniProtKB-KW"/>
</dbReference>
<feature type="domain" description="ABC transporter" evidence="17">
    <location>
        <begin position="237"/>
        <end position="493"/>
    </location>
</feature>
<dbReference type="PROSITE" id="PS00211">
    <property type="entry name" value="ABC_TRANSPORTER_1"/>
    <property type="match status" value="1"/>
</dbReference>
<evidence type="ECO:0000256" key="13">
    <source>
        <dbReference type="ARBA" id="ARBA00023204"/>
    </source>
</evidence>
<dbReference type="AlphaFoldDB" id="A0A9Q3XSD6"/>
<accession>A0A9Q3XSD6</accession>
<gene>
    <name evidence="18" type="ORF">KIJ12_01895</name>
</gene>
<dbReference type="PROSITE" id="PS50893">
    <property type="entry name" value="ABC_TRANSPORTER_2"/>
    <property type="match status" value="2"/>
</dbReference>
<keyword evidence="10 18" id="KW-0067">ATP-binding</keyword>
<dbReference type="Proteomes" id="UP000752647">
    <property type="component" value="Unassembled WGS sequence"/>
</dbReference>
<keyword evidence="6" id="KW-0227">DNA damage</keyword>
<dbReference type="PANTHER" id="PTHR43152:SF1">
    <property type="entry name" value="UVRA PROTEIN"/>
    <property type="match status" value="1"/>
</dbReference>
<evidence type="ECO:0000256" key="3">
    <source>
        <dbReference type="ARBA" id="ARBA00022723"/>
    </source>
</evidence>
<dbReference type="InterPro" id="IPR036280">
    <property type="entry name" value="Multihaem_cyt_sf"/>
</dbReference>
<evidence type="ECO:0000259" key="17">
    <source>
        <dbReference type="PROSITE" id="PS50893"/>
    </source>
</evidence>
<keyword evidence="13" id="KW-0234">DNA repair</keyword>
<keyword evidence="4" id="KW-0677">Repeat</keyword>
<dbReference type="GO" id="GO:0006281">
    <property type="term" value="P:DNA repair"/>
    <property type="evidence" value="ECO:0007669"/>
    <property type="project" value="UniProtKB-KW"/>
</dbReference>
<dbReference type="Gene3D" id="3.40.50.300">
    <property type="entry name" value="P-loop containing nucleotide triphosphate hydrolases"/>
    <property type="match status" value="2"/>
</dbReference>
<keyword evidence="3" id="KW-0479">Metal-binding</keyword>
<reference evidence="18" key="1">
    <citation type="submission" date="2021-05" db="EMBL/GenBank/DDBJ databases">
        <title>Pangenome of Leuconostoc gelidum warrants species status for Leuconostoc gelidum subsp. gasicomitatum.</title>
        <authorList>
            <person name="Johansson P."/>
            <person name="Sade E."/>
            <person name="Hultman J."/>
            <person name="Auvinen P."/>
            <person name="Bjorkroth J."/>
        </authorList>
    </citation>
    <scope>NUCLEOTIDE SEQUENCE</scope>
    <source>
        <strain evidence="18">A.21.4</strain>
    </source>
</reference>
<evidence type="ECO:0000256" key="10">
    <source>
        <dbReference type="ARBA" id="ARBA00022840"/>
    </source>
</evidence>
<evidence type="ECO:0000313" key="18">
    <source>
        <dbReference type="EMBL" id="MBZ5961918.1"/>
    </source>
</evidence>
<comment type="caution">
    <text evidence="18">The sequence shown here is derived from an EMBL/GenBank/DDBJ whole genome shotgun (WGS) entry which is preliminary data.</text>
</comment>
<dbReference type="InterPro" id="IPR003439">
    <property type="entry name" value="ABC_transporter-like_ATP-bd"/>
</dbReference>
<dbReference type="Pfam" id="PF17755">
    <property type="entry name" value="UvrA_DNA-bind"/>
    <property type="match status" value="1"/>
</dbReference>
<keyword evidence="12" id="KW-0238">DNA-binding</keyword>
<evidence type="ECO:0000256" key="11">
    <source>
        <dbReference type="ARBA" id="ARBA00022881"/>
    </source>
</evidence>
<dbReference type="GO" id="GO:0004518">
    <property type="term" value="F:nuclease activity"/>
    <property type="evidence" value="ECO:0007669"/>
    <property type="project" value="UniProtKB-KW"/>
</dbReference>
<keyword evidence="2" id="KW-0963">Cytoplasm</keyword>
<dbReference type="GO" id="GO:0003677">
    <property type="term" value="F:DNA binding"/>
    <property type="evidence" value="ECO:0007669"/>
    <property type="project" value="UniProtKB-KW"/>
</dbReference>
<name>A0A9Q3XSD6_9LACO</name>
<organism evidence="18 19">
    <name type="scientific">Leuconostoc gasicomitatum</name>
    <dbReference type="NCBI Taxonomy" id="115778"/>
    <lineage>
        <taxon>Bacteria</taxon>
        <taxon>Bacillati</taxon>
        <taxon>Bacillota</taxon>
        <taxon>Bacilli</taxon>
        <taxon>Lactobacillales</taxon>
        <taxon>Lactobacillaceae</taxon>
        <taxon>Leuconostoc</taxon>
        <taxon>Leuconostoc gelidum group</taxon>
    </lineage>
</organism>
<dbReference type="EMBL" id="JAHBFI010000004">
    <property type="protein sequence ID" value="MBZ5961918.1"/>
    <property type="molecule type" value="Genomic_DNA"/>
</dbReference>
<dbReference type="SUPFAM" id="SSF52540">
    <property type="entry name" value="P-loop containing nucleoside triphosphate hydrolases"/>
    <property type="match status" value="2"/>
</dbReference>
<dbReference type="InterPro" id="IPR017871">
    <property type="entry name" value="ABC_transporter-like_CS"/>
</dbReference>
<proteinExistence type="inferred from homology"/>
<keyword evidence="8" id="KW-0863">Zinc-finger</keyword>
<sequence length="835" mass="92218">MIKLPSNIEVRGAKVNNLKNVDIDIPLHKFVVISGRSGSGKSSLAMGVLYAEGMRRYVSSLSTYTRRRLAQAKKTNVSSIKNIPSAIALKQRPSIPDVRSTVGTMTETLNLLRLIFSRIGSPVCPNGHRMEPTIDIARAMDLPNDGVSHMGEITCPTCHVAFNAYSAEDFAFNSYGACPTCNGSGTTKKLDIEKLISNPKLTIREGAVESWKVPGRNFMPYVVEQAGINIDTPYEKLSDKDKEFILNGQEQKYEINIPTKSGKVFHMDNAIYENAKNAIIRTFESTDNPKTLQRLEKFYSTSTCSTCHGSRFNPELFTQVLVDKNIAEVSDMELAQLLIFIKKIKQWLPKDVFTLGNRLLNEFKELITPLIDLGLDYLTLSRPGSSLSTGELQRIQLSRTLRTETTGVLYVLDEPSIGLHPSNVDGLIKIIRGLVRQGNSVVVVDHDTSIISSADYIVEIGPESGTEGGEIVAQGTLPETIENKNSLIRPFLNGTAQIVQRPIWEDNKILYDMGSIDISISNYHNIKHVSAGFPVNKFTVISGFSGAGKSTLLFDALMPALQNNTPNFVTKFNPGKIKNAFAISAAPIGKNIRSTVATYTTILDDLRDIFSSLAESKRNKLTKKSFSYNLQDGACPTCNGTGEVNLDIQFLPDMQEICPACHGDRYNKDVLKIKWQGYSIADILKLNIEDSQKIFSERPKTLRILRILEDIGLGYLTLGESTMALSGGESQRLRLSKFINKTQKNSVFIFDEPTIGLHPLDVQILIKVIQKLIMQGATVIAIEHDLDMIRNADFIIDMGPGGGTRGGEILAEGTVDDIISNSHSVTGKWIKKSMK</sequence>
<dbReference type="Gene3D" id="1.20.1580.10">
    <property type="entry name" value="ABC transporter ATPase like domain"/>
    <property type="match status" value="2"/>
</dbReference>
<evidence type="ECO:0000256" key="5">
    <source>
        <dbReference type="ARBA" id="ARBA00022741"/>
    </source>
</evidence>
<evidence type="ECO:0000256" key="6">
    <source>
        <dbReference type="ARBA" id="ARBA00022763"/>
    </source>
</evidence>
<evidence type="ECO:0000256" key="16">
    <source>
        <dbReference type="ARBA" id="ARBA00042156"/>
    </source>
</evidence>
<dbReference type="GO" id="GO:0005737">
    <property type="term" value="C:cytoplasm"/>
    <property type="evidence" value="ECO:0007669"/>
    <property type="project" value="UniProtKB-SubCell"/>
</dbReference>
<evidence type="ECO:0000256" key="14">
    <source>
        <dbReference type="ARBA" id="ARBA00038000"/>
    </source>
</evidence>
<dbReference type="Gene3D" id="1.10.8.280">
    <property type="entry name" value="ABC transporter ATPase domain-like"/>
    <property type="match status" value="1"/>
</dbReference>
<keyword evidence="5" id="KW-0547">Nucleotide-binding</keyword>
<evidence type="ECO:0000256" key="7">
    <source>
        <dbReference type="ARBA" id="ARBA00022769"/>
    </source>
</evidence>
<evidence type="ECO:0000256" key="2">
    <source>
        <dbReference type="ARBA" id="ARBA00022490"/>
    </source>
</evidence>
<keyword evidence="7" id="KW-0228">DNA excision</keyword>
<evidence type="ECO:0000256" key="15">
    <source>
        <dbReference type="ARBA" id="ARBA00039316"/>
    </source>
</evidence>
<dbReference type="SUPFAM" id="SSF48695">
    <property type="entry name" value="Multiheme cytochromes"/>
    <property type="match status" value="1"/>
</dbReference>
<protein>
    <recommendedName>
        <fullName evidence="15">UvrABC system protein A</fullName>
    </recommendedName>
    <alternativeName>
        <fullName evidence="16">Excinuclease ABC subunit A</fullName>
    </alternativeName>
</protein>
<dbReference type="GO" id="GO:0008270">
    <property type="term" value="F:zinc ion binding"/>
    <property type="evidence" value="ECO:0007669"/>
    <property type="project" value="UniProtKB-KW"/>
</dbReference>
<evidence type="ECO:0000256" key="12">
    <source>
        <dbReference type="ARBA" id="ARBA00023125"/>
    </source>
</evidence>
<evidence type="ECO:0000313" key="19">
    <source>
        <dbReference type="Proteomes" id="UP000752647"/>
    </source>
</evidence>
<evidence type="ECO:0000256" key="8">
    <source>
        <dbReference type="ARBA" id="ARBA00022771"/>
    </source>
</evidence>
<feature type="domain" description="ABC transporter" evidence="17">
    <location>
        <begin position="511"/>
        <end position="825"/>
    </location>
</feature>
<keyword evidence="9" id="KW-0862">Zinc</keyword>
<dbReference type="InterPro" id="IPR027417">
    <property type="entry name" value="P-loop_NTPase"/>
</dbReference>
<dbReference type="GO" id="GO:0016887">
    <property type="term" value="F:ATP hydrolysis activity"/>
    <property type="evidence" value="ECO:0007669"/>
    <property type="project" value="InterPro"/>
</dbReference>
<comment type="similarity">
    <text evidence="14">Belongs to the ABC transporter superfamily. UvrA family.</text>
</comment>
<evidence type="ECO:0000256" key="4">
    <source>
        <dbReference type="ARBA" id="ARBA00022737"/>
    </source>
</evidence>
<evidence type="ECO:0000256" key="9">
    <source>
        <dbReference type="ARBA" id="ARBA00022833"/>
    </source>
</evidence>
<keyword evidence="11" id="KW-0267">Excision nuclease</keyword>
<evidence type="ECO:0000256" key="1">
    <source>
        <dbReference type="ARBA" id="ARBA00004496"/>
    </source>
</evidence>
<dbReference type="InterPro" id="IPR041552">
    <property type="entry name" value="UvrA_DNA-bd"/>
</dbReference>
<comment type="subcellular location">
    <subcellularLocation>
        <location evidence="1">Cytoplasm</location>
    </subcellularLocation>
</comment>
<dbReference type="PANTHER" id="PTHR43152">
    <property type="entry name" value="UVRABC SYSTEM PROTEIN A"/>
    <property type="match status" value="1"/>
</dbReference>